<keyword evidence="3" id="KW-1003">Cell membrane</keyword>
<feature type="transmembrane region" description="Helical" evidence="9">
    <location>
        <begin position="83"/>
        <end position="115"/>
    </location>
</feature>
<feature type="transmembrane region" description="Helical" evidence="9">
    <location>
        <begin position="396"/>
        <end position="415"/>
    </location>
</feature>
<comment type="caution">
    <text evidence="11">The sequence shown here is derived from an EMBL/GenBank/DDBJ whole genome shotgun (WGS) entry which is preliminary data.</text>
</comment>
<keyword evidence="5" id="KW-0598">Phosphotransferase system</keyword>
<evidence type="ECO:0000256" key="2">
    <source>
        <dbReference type="ARBA" id="ARBA00022448"/>
    </source>
</evidence>
<dbReference type="PIRSF" id="PIRSF006304">
    <property type="entry name" value="GatC"/>
    <property type="match status" value="1"/>
</dbReference>
<evidence type="ECO:0000313" key="12">
    <source>
        <dbReference type="EMBL" id="EOT63620.1"/>
    </source>
</evidence>
<reference evidence="12 14" key="2">
    <citation type="submission" date="2013-03" db="EMBL/GenBank/DDBJ databases">
        <title>The Genome Sequence of Enterococcus malodoratus ATCC_43197 (PacBio/Illumina hybrid assembly).</title>
        <authorList>
            <consortium name="The Broad Institute Genomics Platform"/>
            <consortium name="The Broad Institute Genome Sequencing Center for Infectious Disease"/>
            <person name="Earl A."/>
            <person name="Russ C."/>
            <person name="Gilmore M."/>
            <person name="Surin D."/>
            <person name="Walker B."/>
            <person name="Young S."/>
            <person name="Zeng Q."/>
            <person name="Gargeya S."/>
            <person name="Fitzgerald M."/>
            <person name="Haas B."/>
            <person name="Abouelleil A."/>
            <person name="Allen A.W."/>
            <person name="Alvarado L."/>
            <person name="Arachchi H.M."/>
            <person name="Berlin A.M."/>
            <person name="Chapman S.B."/>
            <person name="Gainer-Dewar J."/>
            <person name="Goldberg J."/>
            <person name="Griggs A."/>
            <person name="Gujja S."/>
            <person name="Hansen M."/>
            <person name="Howarth C."/>
            <person name="Imamovic A."/>
            <person name="Ireland A."/>
            <person name="Larimer J."/>
            <person name="McCowan C."/>
            <person name="Murphy C."/>
            <person name="Pearson M."/>
            <person name="Poon T.W."/>
            <person name="Priest M."/>
            <person name="Roberts A."/>
            <person name="Saif S."/>
            <person name="Shea T."/>
            <person name="Sisk P."/>
            <person name="Sykes S."/>
            <person name="Wortman J."/>
            <person name="Nusbaum C."/>
            <person name="Birren B."/>
        </authorList>
    </citation>
    <scope>NUCLEOTIDE SEQUENCE [LARGE SCALE GENOMIC DNA]</scope>
    <source>
        <strain evidence="12 14">ATCC 43197</strain>
    </source>
</reference>
<dbReference type="EMBL" id="AJAK01000017">
    <property type="protein sequence ID" value="EOH76679.1"/>
    <property type="molecule type" value="Genomic_DNA"/>
</dbReference>
<keyword evidence="8 9" id="KW-0472">Membrane</keyword>
<dbReference type="GO" id="GO:0005886">
    <property type="term" value="C:plasma membrane"/>
    <property type="evidence" value="ECO:0007669"/>
    <property type="project" value="UniProtKB-SubCell"/>
</dbReference>
<evidence type="ECO:0000313" key="11">
    <source>
        <dbReference type="EMBL" id="EOH76679.1"/>
    </source>
</evidence>
<keyword evidence="7 9" id="KW-1133">Transmembrane helix</keyword>
<dbReference type="STRING" id="71451.RV07_GL001175"/>
<organism evidence="11 13">
    <name type="scientific">Enterococcus malodoratus ATCC 43197</name>
    <dbReference type="NCBI Taxonomy" id="1158601"/>
    <lineage>
        <taxon>Bacteria</taxon>
        <taxon>Bacillati</taxon>
        <taxon>Bacillota</taxon>
        <taxon>Bacilli</taxon>
        <taxon>Lactobacillales</taxon>
        <taxon>Enterococcaceae</taxon>
        <taxon>Enterococcus</taxon>
    </lineage>
</organism>
<gene>
    <name evidence="12" type="ORF">I585_04450</name>
    <name evidence="11" type="ORF">UAI_02354</name>
</gene>
<dbReference type="InterPro" id="IPR013853">
    <property type="entry name" value="EIIC-GAT"/>
</dbReference>
<dbReference type="PANTHER" id="PTHR37324:SF2">
    <property type="entry name" value="PTS SYSTEM GALACTITOL-SPECIFIC EIIC COMPONENT"/>
    <property type="match status" value="1"/>
</dbReference>
<evidence type="ECO:0000256" key="1">
    <source>
        <dbReference type="ARBA" id="ARBA00004651"/>
    </source>
</evidence>
<dbReference type="PROSITE" id="PS51104">
    <property type="entry name" value="PTS_EIIC_TYPE_2"/>
    <property type="match status" value="1"/>
</dbReference>
<dbReference type="Pfam" id="PF03611">
    <property type="entry name" value="EIIC-GAT"/>
    <property type="match status" value="1"/>
</dbReference>
<accession>R2RL33</accession>
<dbReference type="Proteomes" id="UP000013783">
    <property type="component" value="Unassembled WGS sequence"/>
</dbReference>
<dbReference type="EMBL" id="ASWA01000005">
    <property type="protein sequence ID" value="EOT63620.1"/>
    <property type="molecule type" value="Genomic_DNA"/>
</dbReference>
<evidence type="ECO:0000256" key="7">
    <source>
        <dbReference type="ARBA" id="ARBA00022989"/>
    </source>
</evidence>
<dbReference type="GeneID" id="79786731"/>
<comment type="subcellular location">
    <subcellularLocation>
        <location evidence="1">Cell membrane</location>
        <topology evidence="1">Multi-pass membrane protein</topology>
    </subcellularLocation>
</comment>
<keyword evidence="4" id="KW-0762">Sugar transport</keyword>
<feature type="transmembrane region" description="Helical" evidence="9">
    <location>
        <begin position="421"/>
        <end position="438"/>
    </location>
</feature>
<evidence type="ECO:0000256" key="4">
    <source>
        <dbReference type="ARBA" id="ARBA00022597"/>
    </source>
</evidence>
<feature type="transmembrane region" description="Helical" evidence="9">
    <location>
        <begin position="6"/>
        <end position="31"/>
    </location>
</feature>
<feature type="transmembrane region" description="Helical" evidence="9">
    <location>
        <begin position="293"/>
        <end position="326"/>
    </location>
</feature>
<evidence type="ECO:0000313" key="14">
    <source>
        <dbReference type="Proteomes" id="UP000014148"/>
    </source>
</evidence>
<evidence type="ECO:0000256" key="6">
    <source>
        <dbReference type="ARBA" id="ARBA00022692"/>
    </source>
</evidence>
<feature type="transmembrane region" description="Helical" evidence="9">
    <location>
        <begin position="359"/>
        <end position="384"/>
    </location>
</feature>
<keyword evidence="2" id="KW-0813">Transport</keyword>
<feature type="transmembrane region" description="Helical" evidence="9">
    <location>
        <begin position="220"/>
        <end position="243"/>
    </location>
</feature>
<dbReference type="GO" id="GO:0015577">
    <property type="term" value="F:galactitol transmembrane transporter activity"/>
    <property type="evidence" value="ECO:0007669"/>
    <property type="project" value="InterPro"/>
</dbReference>
<dbReference type="eggNOG" id="COG3775">
    <property type="taxonomic scope" value="Bacteria"/>
</dbReference>
<keyword evidence="14" id="KW-1185">Reference proteome</keyword>
<protein>
    <recommendedName>
        <fullName evidence="10">PTS EIIC type-2 domain-containing protein</fullName>
    </recommendedName>
</protein>
<dbReference type="InterPro" id="IPR004703">
    <property type="entry name" value="PTS_sugar-sp_permease"/>
</dbReference>
<evidence type="ECO:0000256" key="3">
    <source>
        <dbReference type="ARBA" id="ARBA00022475"/>
    </source>
</evidence>
<reference evidence="11 13" key="1">
    <citation type="submission" date="2013-02" db="EMBL/GenBank/DDBJ databases">
        <title>The Genome Sequence of Enterococcus malodoratus ATCC_43197.</title>
        <authorList>
            <consortium name="The Broad Institute Genome Sequencing Platform"/>
            <consortium name="The Broad Institute Genome Sequencing Center for Infectious Disease"/>
            <person name="Earl A.M."/>
            <person name="Gilmore M.S."/>
            <person name="Lebreton F."/>
            <person name="Walker B."/>
            <person name="Young S.K."/>
            <person name="Zeng Q."/>
            <person name="Gargeya S."/>
            <person name="Fitzgerald M."/>
            <person name="Haas B."/>
            <person name="Abouelleil A."/>
            <person name="Alvarado L."/>
            <person name="Arachchi H.M."/>
            <person name="Berlin A.M."/>
            <person name="Chapman S.B."/>
            <person name="Dewar J."/>
            <person name="Goldberg J."/>
            <person name="Griggs A."/>
            <person name="Gujja S."/>
            <person name="Hansen M."/>
            <person name="Howarth C."/>
            <person name="Imamovic A."/>
            <person name="Larimer J."/>
            <person name="McCowan C."/>
            <person name="Murphy C."/>
            <person name="Neiman D."/>
            <person name="Pearson M."/>
            <person name="Priest M."/>
            <person name="Roberts A."/>
            <person name="Saif S."/>
            <person name="Shea T."/>
            <person name="Sisk P."/>
            <person name="Sykes S."/>
            <person name="Wortman J."/>
            <person name="Nusbaum C."/>
            <person name="Birren B."/>
        </authorList>
    </citation>
    <scope>NUCLEOTIDE SEQUENCE [LARGE SCALE GENOMIC DNA]</scope>
    <source>
        <strain evidence="11 13">ATCC 43197</strain>
    </source>
</reference>
<dbReference type="PATRIC" id="fig|1158601.3.peg.2313"/>
<evidence type="ECO:0000256" key="8">
    <source>
        <dbReference type="ARBA" id="ARBA00023136"/>
    </source>
</evidence>
<proteinExistence type="predicted"/>
<evidence type="ECO:0000259" key="10">
    <source>
        <dbReference type="PROSITE" id="PS51104"/>
    </source>
</evidence>
<dbReference type="InterPro" id="IPR013014">
    <property type="entry name" value="PTS_EIIC_2"/>
</dbReference>
<evidence type="ECO:0000313" key="13">
    <source>
        <dbReference type="Proteomes" id="UP000013783"/>
    </source>
</evidence>
<name>R2RL33_9ENTE</name>
<dbReference type="Proteomes" id="UP000014148">
    <property type="component" value="Unassembled WGS sequence"/>
</dbReference>
<evidence type="ECO:0000256" key="5">
    <source>
        <dbReference type="ARBA" id="ARBA00022683"/>
    </source>
</evidence>
<keyword evidence="6 9" id="KW-0812">Transmembrane</keyword>
<evidence type="ECO:0000256" key="9">
    <source>
        <dbReference type="SAM" id="Phobius"/>
    </source>
</evidence>
<dbReference type="GO" id="GO:0009401">
    <property type="term" value="P:phosphoenolpyruvate-dependent sugar phosphotransferase system"/>
    <property type="evidence" value="ECO:0007669"/>
    <property type="project" value="UniProtKB-KW"/>
</dbReference>
<sequence length="455" mass="48824">MKVIMSVFNFLMAAGPTVMLPVIITVIGLIFGLKITRAFKSGLTLGIGFAGIKLILDFMTTNVGPAAKAMVERTGVQLDALDVGWGSIAAVTWASPIIALLVFAILIVNIILLILKRTNTLDVDIWNYHHMAIVGVMVYFVTKSVLLGVGASVVMAIITFKISDWSQPMVEGFFGIPGVSLPTVSALSSLVIAWPLNWLLDRIPLFRKSTFTIKDAQKYLGFFGDSMIMGLVIGLVIGVLAGFDVTQIFQLGVSMSAVLVLIPKMTSLFMEGLMPISDAAQKWSQAKFKGRRLFIGLDAAVVVGNPDVITTALIIIPLTIAMALVLPGNRVLPFADLAVVPFRVAMVVALTRGNLLKNIVIGLVVTASLLWCGTATAPVLTAIAKSVGIKLGANSLLISSFAATAMIQSYLVFLAFTFKPIIGIPILLLVFAGAWYYFEGIKKINVENMKEAQTN</sequence>
<dbReference type="PANTHER" id="PTHR37324">
    <property type="entry name" value="PTS SYSTEM GALACTITOL-SPECIFIC EIIC COMPONENT"/>
    <property type="match status" value="1"/>
</dbReference>
<feature type="domain" description="PTS EIIC type-2" evidence="10">
    <location>
        <begin position="8"/>
        <end position="444"/>
    </location>
</feature>
<dbReference type="AlphaFoldDB" id="R2RL33"/>
<feature type="transmembrane region" description="Helical" evidence="9">
    <location>
        <begin position="249"/>
        <end position="273"/>
    </location>
</feature>
<feature type="transmembrane region" description="Helical" evidence="9">
    <location>
        <begin position="136"/>
        <end position="160"/>
    </location>
</feature>
<feature type="transmembrane region" description="Helical" evidence="9">
    <location>
        <begin position="43"/>
        <end position="63"/>
    </location>
</feature>
<feature type="transmembrane region" description="Helical" evidence="9">
    <location>
        <begin position="180"/>
        <end position="200"/>
    </location>
</feature>
<dbReference type="RefSeq" id="WP_010741170.1">
    <property type="nucleotide sequence ID" value="NZ_KB946250.1"/>
</dbReference>
<dbReference type="OrthoDB" id="9787936at2"/>
<dbReference type="PRINTS" id="PR00173">
    <property type="entry name" value="EDTRNSPORT"/>
</dbReference>